<dbReference type="GO" id="GO:0009535">
    <property type="term" value="C:chloroplast thylakoid membrane"/>
    <property type="evidence" value="ECO:0007669"/>
    <property type="project" value="TreeGrafter"/>
</dbReference>
<dbReference type="PANTHER" id="PTHR37716:SF1">
    <property type="entry name" value="OS07G0568900 PROTEIN"/>
    <property type="match status" value="1"/>
</dbReference>
<keyword evidence="1" id="KW-0472">Membrane</keyword>
<feature type="transmembrane region" description="Helical" evidence="1">
    <location>
        <begin position="120"/>
        <end position="143"/>
    </location>
</feature>
<dbReference type="RefSeq" id="XP_015875885.3">
    <property type="nucleotide sequence ID" value="XM_016020399.4"/>
</dbReference>
<evidence type="ECO:0000256" key="1">
    <source>
        <dbReference type="SAM" id="Phobius"/>
    </source>
</evidence>
<name>A0A6P3ZCZ0_ZIZJJ</name>
<dbReference type="KEGG" id="zju:107412599"/>
<dbReference type="GeneID" id="107412599"/>
<dbReference type="AlphaFoldDB" id="A0A6P3ZCZ0"/>
<sequence>MHSLHYLLPLHSKPTIQPWLRPLSFTNFEAAYLISNEFLVCGKRKTHQFLSSSCVVYGVEKESQHFEVDPDKAREALRNLDQQLQSLSEKKVRPPKIKASDVKLTRDQGEEKETEFSASFLAYFAGALFLFTIFYNVLFYTIIKPSIDGPDQPPSTPTAAIERQIQK</sequence>
<accession>A0A6P3ZCZ0</accession>
<dbReference type="FunCoup" id="A0A6P3ZCZ0">
    <property type="interactions" value="1012"/>
</dbReference>
<gene>
    <name evidence="3" type="primary">LOC107412599</name>
</gene>
<keyword evidence="1" id="KW-0812">Transmembrane</keyword>
<reference evidence="3" key="1">
    <citation type="submission" date="2025-08" db="UniProtKB">
        <authorList>
            <consortium name="RefSeq"/>
        </authorList>
    </citation>
    <scope>IDENTIFICATION</scope>
    <source>
        <tissue evidence="3">Seedling</tissue>
    </source>
</reference>
<dbReference type="InParanoid" id="A0A6P3ZCZ0"/>
<protein>
    <submittedName>
        <fullName evidence="3">Uncharacterized protein LOC107412599</fullName>
    </submittedName>
</protein>
<organism evidence="2 3">
    <name type="scientific">Ziziphus jujuba</name>
    <name type="common">Chinese jujube</name>
    <name type="synonym">Ziziphus sativa</name>
    <dbReference type="NCBI Taxonomy" id="326968"/>
    <lineage>
        <taxon>Eukaryota</taxon>
        <taxon>Viridiplantae</taxon>
        <taxon>Streptophyta</taxon>
        <taxon>Embryophyta</taxon>
        <taxon>Tracheophyta</taxon>
        <taxon>Spermatophyta</taxon>
        <taxon>Magnoliopsida</taxon>
        <taxon>eudicotyledons</taxon>
        <taxon>Gunneridae</taxon>
        <taxon>Pentapetalae</taxon>
        <taxon>rosids</taxon>
        <taxon>fabids</taxon>
        <taxon>Rosales</taxon>
        <taxon>Rhamnaceae</taxon>
        <taxon>Paliureae</taxon>
        <taxon>Ziziphus</taxon>
    </lineage>
</organism>
<keyword evidence="2" id="KW-1185">Reference proteome</keyword>
<proteinExistence type="predicted"/>
<evidence type="ECO:0000313" key="3">
    <source>
        <dbReference type="RefSeq" id="XP_015875885.3"/>
    </source>
</evidence>
<dbReference type="PANTHER" id="PTHR37716">
    <property type="entry name" value="OS07G0568900 PROTEIN"/>
    <property type="match status" value="1"/>
</dbReference>
<evidence type="ECO:0000313" key="2">
    <source>
        <dbReference type="Proteomes" id="UP001652623"/>
    </source>
</evidence>
<keyword evidence="1" id="KW-1133">Transmembrane helix</keyword>
<dbReference type="Proteomes" id="UP001652623">
    <property type="component" value="Chromosome 10"/>
</dbReference>